<protein>
    <recommendedName>
        <fullName evidence="8">Transmembrane protein 184B</fullName>
    </recommendedName>
</protein>
<proteinExistence type="predicted"/>
<keyword evidence="4 5" id="KW-0472">Membrane</keyword>
<feature type="transmembrane region" description="Helical" evidence="5">
    <location>
        <begin position="216"/>
        <end position="238"/>
    </location>
</feature>
<keyword evidence="2 5" id="KW-0812">Transmembrane</keyword>
<evidence type="ECO:0008006" key="8">
    <source>
        <dbReference type="Google" id="ProtNLM"/>
    </source>
</evidence>
<feature type="transmembrane region" description="Helical" evidence="5">
    <location>
        <begin position="156"/>
        <end position="174"/>
    </location>
</feature>
<evidence type="ECO:0000256" key="4">
    <source>
        <dbReference type="ARBA" id="ARBA00023136"/>
    </source>
</evidence>
<evidence type="ECO:0000313" key="7">
    <source>
        <dbReference type="Proteomes" id="UP001497525"/>
    </source>
</evidence>
<sequence>MLPVNVTTPLVNITSPFVNVSVTPSTNLSVNLSTLGSNSSRYGLFSVYSQVIAGLCAFLASCITFHQIYCHLKNYTCCKEQRYIIRILLIIPAYALYSFLSIMLAVHAKVTSVYIEPIHDVAEALTIYSFLALCYEYLSGEGSIMLELNGKTINSSLFYGTCCFAGKPYTILFLRFCKVATLQYTLMKPLTSALSIFLLTAGKYKIGDFSPNSGYLYLFLINNFTVTLALYGLLLFYFATRDQLRPFSPVLKFATIKAIIFFSFWQDVLFSILEWSHVVRGNSEYSAELIATRSKNLLISIELVFTAIALRYAFPYSIYVLHRPPRLVLDLQLDGQEWPGSGKFESLPVNGKSHKSAHSIGKDPQSVRTDLLYGTPLFTDRPVKGEREPLPWDIADPTVLDDDAEQTVWDSQNPTTLPSISASIKATIDPRDILVDAIHNFHPNYRHYTQTRMDENT</sequence>
<gene>
    <name evidence="6" type="ORF">CDAUBV1_LOCUS4213</name>
</gene>
<accession>A0AAV2T6K9</accession>
<keyword evidence="3 5" id="KW-1133">Transmembrane helix</keyword>
<feature type="transmembrane region" description="Helical" evidence="5">
    <location>
        <begin position="47"/>
        <end position="72"/>
    </location>
</feature>
<evidence type="ECO:0000256" key="2">
    <source>
        <dbReference type="ARBA" id="ARBA00022692"/>
    </source>
</evidence>
<dbReference type="InterPro" id="IPR005178">
    <property type="entry name" value="Ostalpha/TMEM184C"/>
</dbReference>
<feature type="transmembrane region" description="Helical" evidence="5">
    <location>
        <begin position="186"/>
        <end position="204"/>
    </location>
</feature>
<comment type="subcellular location">
    <subcellularLocation>
        <location evidence="1">Membrane</location>
        <topology evidence="1">Multi-pass membrane protein</topology>
    </subcellularLocation>
</comment>
<dbReference type="Proteomes" id="UP001497525">
    <property type="component" value="Unassembled WGS sequence"/>
</dbReference>
<name>A0AAV2T6K9_CALDB</name>
<dbReference type="Pfam" id="PF03619">
    <property type="entry name" value="Solute_trans_a"/>
    <property type="match status" value="1"/>
</dbReference>
<dbReference type="SMART" id="SM01417">
    <property type="entry name" value="Solute_trans_a"/>
    <property type="match status" value="1"/>
</dbReference>
<evidence type="ECO:0000313" key="6">
    <source>
        <dbReference type="EMBL" id="CAL5131704.1"/>
    </source>
</evidence>
<dbReference type="EMBL" id="CAXLJL010000101">
    <property type="protein sequence ID" value="CAL5131704.1"/>
    <property type="molecule type" value="Genomic_DNA"/>
</dbReference>
<dbReference type="GO" id="GO:0016020">
    <property type="term" value="C:membrane"/>
    <property type="evidence" value="ECO:0007669"/>
    <property type="project" value="UniProtKB-SubCell"/>
</dbReference>
<dbReference type="PANTHER" id="PTHR23423">
    <property type="entry name" value="ORGANIC SOLUTE TRANSPORTER-RELATED"/>
    <property type="match status" value="1"/>
</dbReference>
<dbReference type="AlphaFoldDB" id="A0AAV2T6K9"/>
<feature type="transmembrane region" description="Helical" evidence="5">
    <location>
        <begin position="297"/>
        <end position="314"/>
    </location>
</feature>
<organism evidence="6 7">
    <name type="scientific">Calicophoron daubneyi</name>
    <name type="common">Rumen fluke</name>
    <name type="synonym">Paramphistomum daubneyi</name>
    <dbReference type="NCBI Taxonomy" id="300641"/>
    <lineage>
        <taxon>Eukaryota</taxon>
        <taxon>Metazoa</taxon>
        <taxon>Spiralia</taxon>
        <taxon>Lophotrochozoa</taxon>
        <taxon>Platyhelminthes</taxon>
        <taxon>Trematoda</taxon>
        <taxon>Digenea</taxon>
        <taxon>Plagiorchiida</taxon>
        <taxon>Pronocephalata</taxon>
        <taxon>Paramphistomoidea</taxon>
        <taxon>Paramphistomidae</taxon>
        <taxon>Calicophoron</taxon>
    </lineage>
</organism>
<reference evidence="6" key="1">
    <citation type="submission" date="2024-06" db="EMBL/GenBank/DDBJ databases">
        <authorList>
            <person name="Liu X."/>
            <person name="Lenzi L."/>
            <person name="Haldenby T S."/>
            <person name="Uol C."/>
        </authorList>
    </citation>
    <scope>NUCLEOTIDE SEQUENCE</scope>
</reference>
<feature type="transmembrane region" description="Helical" evidence="5">
    <location>
        <begin position="84"/>
        <end position="106"/>
    </location>
</feature>
<evidence type="ECO:0000256" key="5">
    <source>
        <dbReference type="SAM" id="Phobius"/>
    </source>
</evidence>
<comment type="caution">
    <text evidence="6">The sequence shown here is derived from an EMBL/GenBank/DDBJ whole genome shotgun (WGS) entry which is preliminary data.</text>
</comment>
<evidence type="ECO:0000256" key="1">
    <source>
        <dbReference type="ARBA" id="ARBA00004141"/>
    </source>
</evidence>
<evidence type="ECO:0000256" key="3">
    <source>
        <dbReference type="ARBA" id="ARBA00022989"/>
    </source>
</evidence>